<dbReference type="EMBL" id="UOFB01000414">
    <property type="protein sequence ID" value="VAW49929.1"/>
    <property type="molecule type" value="Genomic_DNA"/>
</dbReference>
<dbReference type="PROSITE" id="PS51608">
    <property type="entry name" value="SAM_MT_UBIE"/>
    <property type="match status" value="1"/>
</dbReference>
<feature type="non-terminal residue" evidence="4">
    <location>
        <position position="1"/>
    </location>
</feature>
<protein>
    <recommendedName>
        <fullName evidence="3">Methyltransferase domain-containing protein</fullName>
    </recommendedName>
</protein>
<accession>A0A3B0WKG1</accession>
<dbReference type="Pfam" id="PF13847">
    <property type="entry name" value="Methyltransf_31"/>
    <property type="match status" value="1"/>
</dbReference>
<evidence type="ECO:0000313" key="4">
    <source>
        <dbReference type="EMBL" id="VAW49929.1"/>
    </source>
</evidence>
<dbReference type="InterPro" id="IPR051052">
    <property type="entry name" value="Diverse_substrate_MTase"/>
</dbReference>
<proteinExistence type="predicted"/>
<dbReference type="Gene3D" id="3.40.50.150">
    <property type="entry name" value="Vaccinia Virus protein VP39"/>
    <property type="match status" value="1"/>
</dbReference>
<keyword evidence="1" id="KW-0489">Methyltransferase</keyword>
<evidence type="ECO:0000256" key="1">
    <source>
        <dbReference type="ARBA" id="ARBA00022603"/>
    </source>
</evidence>
<evidence type="ECO:0000256" key="2">
    <source>
        <dbReference type="ARBA" id="ARBA00022679"/>
    </source>
</evidence>
<name>A0A3B0WKG1_9ZZZZ</name>
<sequence>DIKILDLSTGTGNVAIALSQKYPQAHITAVDLSQGMLEQAKNNVLNQLGRGGKNIEFYQCDAEKLPYEDETFDLITCGYALFFYPEMEATYQAICKKIKQGGVFAFSSFTQEAFSPYAEMCLQRLEADYQIEAPRLMMERLKTISQMDALAALSHPKKIEIKHHPIRYEITLSDWWDLLNNAGYKGLLDQLTAEQLNQFKKTHLADIDAMVTNQRFELNADTLFGFVQV</sequence>
<dbReference type="GO" id="GO:0032259">
    <property type="term" value="P:methylation"/>
    <property type="evidence" value="ECO:0007669"/>
    <property type="project" value="UniProtKB-KW"/>
</dbReference>
<dbReference type="InterPro" id="IPR004033">
    <property type="entry name" value="UbiE/COQ5_MeTrFase"/>
</dbReference>
<dbReference type="InterPro" id="IPR025714">
    <property type="entry name" value="Methyltranfer_dom"/>
</dbReference>
<feature type="domain" description="Methyltransferase" evidence="3">
    <location>
        <begin position="2"/>
        <end position="121"/>
    </location>
</feature>
<dbReference type="PANTHER" id="PTHR44942">
    <property type="entry name" value="METHYLTRANSF_11 DOMAIN-CONTAINING PROTEIN"/>
    <property type="match status" value="1"/>
</dbReference>
<dbReference type="AlphaFoldDB" id="A0A3B0WKG1"/>
<evidence type="ECO:0000259" key="3">
    <source>
        <dbReference type="Pfam" id="PF13847"/>
    </source>
</evidence>
<dbReference type="GO" id="GO:0008168">
    <property type="term" value="F:methyltransferase activity"/>
    <property type="evidence" value="ECO:0007669"/>
    <property type="project" value="UniProtKB-KW"/>
</dbReference>
<keyword evidence="2" id="KW-0808">Transferase</keyword>
<reference evidence="4" key="1">
    <citation type="submission" date="2018-06" db="EMBL/GenBank/DDBJ databases">
        <authorList>
            <person name="Zhirakovskaya E."/>
        </authorList>
    </citation>
    <scope>NUCLEOTIDE SEQUENCE</scope>
</reference>
<dbReference type="InterPro" id="IPR029063">
    <property type="entry name" value="SAM-dependent_MTases_sf"/>
</dbReference>
<dbReference type="CDD" id="cd02440">
    <property type="entry name" value="AdoMet_MTases"/>
    <property type="match status" value="1"/>
</dbReference>
<gene>
    <name evidence="4" type="ORF">MNBD_GAMMA04-993</name>
</gene>
<dbReference type="SUPFAM" id="SSF53335">
    <property type="entry name" value="S-adenosyl-L-methionine-dependent methyltransferases"/>
    <property type="match status" value="1"/>
</dbReference>
<dbReference type="PANTHER" id="PTHR44942:SF4">
    <property type="entry name" value="METHYLTRANSFERASE TYPE 11 DOMAIN-CONTAINING PROTEIN"/>
    <property type="match status" value="1"/>
</dbReference>
<organism evidence="4">
    <name type="scientific">hydrothermal vent metagenome</name>
    <dbReference type="NCBI Taxonomy" id="652676"/>
    <lineage>
        <taxon>unclassified sequences</taxon>
        <taxon>metagenomes</taxon>
        <taxon>ecological metagenomes</taxon>
    </lineage>
</organism>